<evidence type="ECO:0008006" key="4">
    <source>
        <dbReference type="Google" id="ProtNLM"/>
    </source>
</evidence>
<organism evidence="2 3">
    <name type="scientific">Holothuria leucospilota</name>
    <name type="common">Black long sea cucumber</name>
    <name type="synonym">Mertensiothuria leucospilota</name>
    <dbReference type="NCBI Taxonomy" id="206669"/>
    <lineage>
        <taxon>Eukaryota</taxon>
        <taxon>Metazoa</taxon>
        <taxon>Echinodermata</taxon>
        <taxon>Eleutherozoa</taxon>
        <taxon>Echinozoa</taxon>
        <taxon>Holothuroidea</taxon>
        <taxon>Aspidochirotacea</taxon>
        <taxon>Aspidochirotida</taxon>
        <taxon>Holothuriidae</taxon>
        <taxon>Holothuria</taxon>
    </lineage>
</organism>
<keyword evidence="3" id="KW-1185">Reference proteome</keyword>
<reference evidence="2" key="1">
    <citation type="submission" date="2021-10" db="EMBL/GenBank/DDBJ databases">
        <title>Tropical sea cucumber genome reveals ecological adaptation and Cuvierian tubules defense mechanism.</title>
        <authorList>
            <person name="Chen T."/>
        </authorList>
    </citation>
    <scope>NUCLEOTIDE SEQUENCE</scope>
    <source>
        <strain evidence="2">Nanhai2018</strain>
        <tissue evidence="2">Muscle</tissue>
    </source>
</reference>
<proteinExistence type="predicted"/>
<name>A0A9Q0YMY2_HOLLE</name>
<feature type="signal peptide" evidence="1">
    <location>
        <begin position="1"/>
        <end position="23"/>
    </location>
</feature>
<dbReference type="AlphaFoldDB" id="A0A9Q0YMY2"/>
<evidence type="ECO:0000256" key="1">
    <source>
        <dbReference type="SAM" id="SignalP"/>
    </source>
</evidence>
<evidence type="ECO:0000313" key="2">
    <source>
        <dbReference type="EMBL" id="KAJ8025357.1"/>
    </source>
</evidence>
<accession>A0A9Q0YMY2</accession>
<dbReference type="EMBL" id="JAIZAY010000017">
    <property type="protein sequence ID" value="KAJ8025357.1"/>
    <property type="molecule type" value="Genomic_DNA"/>
</dbReference>
<feature type="chain" id="PRO_5040296323" description="Secreted protein" evidence="1">
    <location>
        <begin position="24"/>
        <end position="98"/>
    </location>
</feature>
<keyword evidence="1" id="KW-0732">Signal</keyword>
<gene>
    <name evidence="2" type="ORF">HOLleu_32895</name>
</gene>
<evidence type="ECO:0000313" key="3">
    <source>
        <dbReference type="Proteomes" id="UP001152320"/>
    </source>
</evidence>
<comment type="caution">
    <text evidence="2">The sequence shown here is derived from an EMBL/GenBank/DDBJ whole genome shotgun (WGS) entry which is preliminary data.</text>
</comment>
<dbReference type="Proteomes" id="UP001152320">
    <property type="component" value="Chromosome 17"/>
</dbReference>
<protein>
    <recommendedName>
        <fullName evidence="4">Secreted protein</fullName>
    </recommendedName>
</protein>
<sequence length="98" mass="11281">MNVLRQSFLSFCAVLMYAQTTTCTKLWGYLHNDYRQCTVACYKVCLHLNPSWQVNTHLLDYKIFVTSHHSPVVKQIISATNFKRTLANSGTQRPNGKQ</sequence>